<evidence type="ECO:0000313" key="1">
    <source>
        <dbReference type="EMBL" id="KAK5925847.1"/>
    </source>
</evidence>
<name>A0AAN8DP13_CHAGU</name>
<dbReference type="AlphaFoldDB" id="A0AAN8DP13"/>
<evidence type="ECO:0000313" key="2">
    <source>
        <dbReference type="Proteomes" id="UP001331515"/>
    </source>
</evidence>
<reference evidence="1 2" key="1">
    <citation type="journal article" date="2023" name="Mol. Biol. Evol.">
        <title>Genomics of Secondarily Temperate Adaptation in the Only Non-Antarctic Icefish.</title>
        <authorList>
            <person name="Rivera-Colon A.G."/>
            <person name="Rayamajhi N."/>
            <person name="Minhas B.F."/>
            <person name="Madrigal G."/>
            <person name="Bilyk K.T."/>
            <person name="Yoon V."/>
            <person name="Hune M."/>
            <person name="Gregory S."/>
            <person name="Cheng C.H.C."/>
            <person name="Catchen J.M."/>
        </authorList>
    </citation>
    <scope>NUCLEOTIDE SEQUENCE [LARGE SCALE GENOMIC DNA]</scope>
    <source>
        <tissue evidence="1">White muscle</tissue>
    </source>
</reference>
<proteinExistence type="predicted"/>
<gene>
    <name evidence="1" type="ORF">CgunFtcFv8_021471</name>
</gene>
<sequence>MQRLVWSSTFLNVPTPRRSSAPIHWLPVTARIHFKTLVLAYHAANGSGPSYIQVMVKPYTPAHALRSASAKRLAAPSLRGGPKFPSAETRGFAILAPRWWNELPIDIRTAESSHTFQTETHLFRLHFER</sequence>
<comment type="caution">
    <text evidence="1">The sequence shown here is derived from an EMBL/GenBank/DDBJ whole genome shotgun (WGS) entry which is preliminary data.</text>
</comment>
<keyword evidence="2" id="KW-1185">Reference proteome</keyword>
<accession>A0AAN8DP13</accession>
<protein>
    <submittedName>
        <fullName evidence="1">Uncharacterized protein</fullName>
    </submittedName>
</protein>
<dbReference type="Proteomes" id="UP001331515">
    <property type="component" value="Unassembled WGS sequence"/>
</dbReference>
<organism evidence="1 2">
    <name type="scientific">Champsocephalus gunnari</name>
    <name type="common">Mackerel icefish</name>
    <dbReference type="NCBI Taxonomy" id="52237"/>
    <lineage>
        <taxon>Eukaryota</taxon>
        <taxon>Metazoa</taxon>
        <taxon>Chordata</taxon>
        <taxon>Craniata</taxon>
        <taxon>Vertebrata</taxon>
        <taxon>Euteleostomi</taxon>
        <taxon>Actinopterygii</taxon>
        <taxon>Neopterygii</taxon>
        <taxon>Teleostei</taxon>
        <taxon>Neoteleostei</taxon>
        <taxon>Acanthomorphata</taxon>
        <taxon>Eupercaria</taxon>
        <taxon>Perciformes</taxon>
        <taxon>Notothenioidei</taxon>
        <taxon>Channichthyidae</taxon>
        <taxon>Champsocephalus</taxon>
    </lineage>
</organism>
<dbReference type="EMBL" id="JAURVH010001519">
    <property type="protein sequence ID" value="KAK5925847.1"/>
    <property type="molecule type" value="Genomic_DNA"/>
</dbReference>